<dbReference type="Proteomes" id="UP000799772">
    <property type="component" value="Unassembled WGS sequence"/>
</dbReference>
<feature type="compositionally biased region" description="Low complexity" evidence="5">
    <location>
        <begin position="605"/>
        <end position="626"/>
    </location>
</feature>
<feature type="region of interest" description="Disordered" evidence="5">
    <location>
        <begin position="63"/>
        <end position="88"/>
    </location>
</feature>
<feature type="compositionally biased region" description="Acidic residues" evidence="5">
    <location>
        <begin position="319"/>
        <end position="335"/>
    </location>
</feature>
<accession>A0A9P4M845</accession>
<name>A0A9P4M845_9PEZI</name>
<evidence type="ECO:0000313" key="8">
    <source>
        <dbReference type="Proteomes" id="UP000799772"/>
    </source>
</evidence>
<keyword evidence="2 4" id="KW-0863">Zinc-finger</keyword>
<feature type="compositionally biased region" description="Polar residues" evidence="5">
    <location>
        <begin position="630"/>
        <end position="645"/>
    </location>
</feature>
<dbReference type="OrthoDB" id="4347at2759"/>
<protein>
    <recommendedName>
        <fullName evidence="6">C3H1-type domain-containing protein</fullName>
    </recommendedName>
</protein>
<feature type="compositionally biased region" description="Polar residues" evidence="5">
    <location>
        <begin position="578"/>
        <end position="602"/>
    </location>
</feature>
<feature type="compositionally biased region" description="Basic residues" evidence="5">
    <location>
        <begin position="710"/>
        <end position="720"/>
    </location>
</feature>
<feature type="region of interest" description="Disordered" evidence="5">
    <location>
        <begin position="1"/>
        <end position="20"/>
    </location>
</feature>
<feature type="compositionally biased region" description="Basic residues" evidence="5">
    <location>
        <begin position="279"/>
        <end position="296"/>
    </location>
</feature>
<feature type="compositionally biased region" description="Basic residues" evidence="5">
    <location>
        <begin position="1067"/>
        <end position="1077"/>
    </location>
</feature>
<gene>
    <name evidence="7" type="ORF">NA57DRAFT_78048</name>
</gene>
<feature type="zinc finger region" description="C3H1-type" evidence="4">
    <location>
        <begin position="1083"/>
        <end position="1108"/>
    </location>
</feature>
<feature type="region of interest" description="Disordered" evidence="5">
    <location>
        <begin position="1036"/>
        <end position="1077"/>
    </location>
</feature>
<evidence type="ECO:0000256" key="4">
    <source>
        <dbReference type="PROSITE-ProRule" id="PRU00723"/>
    </source>
</evidence>
<feature type="compositionally biased region" description="Low complexity" evidence="5">
    <location>
        <begin position="550"/>
        <end position="565"/>
    </location>
</feature>
<evidence type="ECO:0000256" key="1">
    <source>
        <dbReference type="ARBA" id="ARBA00022723"/>
    </source>
</evidence>
<feature type="region of interest" description="Disordered" evidence="5">
    <location>
        <begin position="276"/>
        <end position="348"/>
    </location>
</feature>
<dbReference type="InterPro" id="IPR036855">
    <property type="entry name" value="Znf_CCCH_sf"/>
</dbReference>
<feature type="compositionally biased region" description="Low complexity" evidence="5">
    <location>
        <begin position="63"/>
        <end position="75"/>
    </location>
</feature>
<feature type="compositionally biased region" description="Basic and acidic residues" evidence="5">
    <location>
        <begin position="821"/>
        <end position="833"/>
    </location>
</feature>
<dbReference type="InterPro" id="IPR000571">
    <property type="entry name" value="Znf_CCCH"/>
</dbReference>
<evidence type="ECO:0000256" key="2">
    <source>
        <dbReference type="ARBA" id="ARBA00022771"/>
    </source>
</evidence>
<organism evidence="7 8">
    <name type="scientific">Rhizodiscina lignyota</name>
    <dbReference type="NCBI Taxonomy" id="1504668"/>
    <lineage>
        <taxon>Eukaryota</taxon>
        <taxon>Fungi</taxon>
        <taxon>Dikarya</taxon>
        <taxon>Ascomycota</taxon>
        <taxon>Pezizomycotina</taxon>
        <taxon>Dothideomycetes</taxon>
        <taxon>Pleosporomycetidae</taxon>
        <taxon>Aulographales</taxon>
        <taxon>Rhizodiscinaceae</taxon>
        <taxon>Rhizodiscina</taxon>
    </lineage>
</organism>
<feature type="region of interest" description="Disordered" evidence="5">
    <location>
        <begin position="522"/>
        <end position="720"/>
    </location>
</feature>
<dbReference type="GO" id="GO:0008270">
    <property type="term" value="F:zinc ion binding"/>
    <property type="evidence" value="ECO:0007669"/>
    <property type="project" value="UniProtKB-KW"/>
</dbReference>
<reference evidence="7" key="1">
    <citation type="journal article" date="2020" name="Stud. Mycol.">
        <title>101 Dothideomycetes genomes: a test case for predicting lifestyles and emergence of pathogens.</title>
        <authorList>
            <person name="Haridas S."/>
            <person name="Albert R."/>
            <person name="Binder M."/>
            <person name="Bloem J."/>
            <person name="Labutti K."/>
            <person name="Salamov A."/>
            <person name="Andreopoulos B."/>
            <person name="Baker S."/>
            <person name="Barry K."/>
            <person name="Bills G."/>
            <person name="Bluhm B."/>
            <person name="Cannon C."/>
            <person name="Castanera R."/>
            <person name="Culley D."/>
            <person name="Daum C."/>
            <person name="Ezra D."/>
            <person name="Gonzalez J."/>
            <person name="Henrissat B."/>
            <person name="Kuo A."/>
            <person name="Liang C."/>
            <person name="Lipzen A."/>
            <person name="Lutzoni F."/>
            <person name="Magnuson J."/>
            <person name="Mondo S."/>
            <person name="Nolan M."/>
            <person name="Ohm R."/>
            <person name="Pangilinan J."/>
            <person name="Park H.-J."/>
            <person name="Ramirez L."/>
            <person name="Alfaro M."/>
            <person name="Sun H."/>
            <person name="Tritt A."/>
            <person name="Yoshinaga Y."/>
            <person name="Zwiers L.-H."/>
            <person name="Turgeon B."/>
            <person name="Goodwin S."/>
            <person name="Spatafora J."/>
            <person name="Crous P."/>
            <person name="Grigoriev I."/>
        </authorList>
    </citation>
    <scope>NUCLEOTIDE SEQUENCE</scope>
    <source>
        <strain evidence="7">CBS 133067</strain>
    </source>
</reference>
<evidence type="ECO:0000313" key="7">
    <source>
        <dbReference type="EMBL" id="KAF2096444.1"/>
    </source>
</evidence>
<feature type="region of interest" description="Disordered" evidence="5">
    <location>
        <begin position="970"/>
        <end position="989"/>
    </location>
</feature>
<proteinExistence type="predicted"/>
<feature type="region of interest" description="Disordered" evidence="5">
    <location>
        <begin position="808"/>
        <end position="867"/>
    </location>
</feature>
<comment type="caution">
    <text evidence="7">The sequence shown here is derived from an EMBL/GenBank/DDBJ whole genome shotgun (WGS) entry which is preliminary data.</text>
</comment>
<feature type="compositionally biased region" description="Basic and acidic residues" evidence="5">
    <location>
        <begin position="1042"/>
        <end position="1066"/>
    </location>
</feature>
<feature type="compositionally biased region" description="Basic and acidic residues" evidence="5">
    <location>
        <begin position="528"/>
        <end position="548"/>
    </location>
</feature>
<keyword evidence="3 4" id="KW-0862">Zinc</keyword>
<evidence type="ECO:0000259" key="6">
    <source>
        <dbReference type="PROSITE" id="PS50103"/>
    </source>
</evidence>
<dbReference type="EMBL" id="ML978129">
    <property type="protein sequence ID" value="KAF2096444.1"/>
    <property type="molecule type" value="Genomic_DNA"/>
</dbReference>
<dbReference type="PROSITE" id="PS50103">
    <property type="entry name" value="ZF_C3H1"/>
    <property type="match status" value="1"/>
</dbReference>
<feature type="compositionally biased region" description="Basic and acidic residues" evidence="5">
    <location>
        <begin position="679"/>
        <end position="709"/>
    </location>
</feature>
<dbReference type="SUPFAM" id="SSF90229">
    <property type="entry name" value="CCCH zinc finger"/>
    <property type="match status" value="1"/>
</dbReference>
<feature type="domain" description="C3H1-type" evidence="6">
    <location>
        <begin position="1083"/>
        <end position="1108"/>
    </location>
</feature>
<evidence type="ECO:0000256" key="3">
    <source>
        <dbReference type="ARBA" id="ARBA00022833"/>
    </source>
</evidence>
<dbReference type="AlphaFoldDB" id="A0A9P4M845"/>
<dbReference type="Pfam" id="PF00642">
    <property type="entry name" value="zf-CCCH"/>
    <property type="match status" value="1"/>
</dbReference>
<evidence type="ECO:0000256" key="5">
    <source>
        <dbReference type="SAM" id="MobiDB-lite"/>
    </source>
</evidence>
<feature type="compositionally biased region" description="Low complexity" evidence="5">
    <location>
        <begin position="309"/>
        <end position="318"/>
    </location>
</feature>
<feature type="region of interest" description="Disordered" evidence="5">
    <location>
        <begin position="937"/>
        <end position="956"/>
    </location>
</feature>
<feature type="compositionally biased region" description="Pro residues" evidence="5">
    <location>
        <begin position="978"/>
        <end position="989"/>
    </location>
</feature>
<keyword evidence="8" id="KW-1185">Reference proteome</keyword>
<keyword evidence="1 4" id="KW-0479">Metal-binding</keyword>
<sequence>MASPRHMNVDRPQQANGNLYADGGEGYAYGSMFSATAPGQAYEQTWSPLDPSLAAVNAHDAAPFPQSWHHSSQPQQQPPPRPQIPFSANNNFYGASFASSSAGFPNSSYAFAGHANNFNAFSNAALDPSLVTPTTTAHNGSFASASPFYPTSANQATVAPAALHDHVPSKTPTPVYNTSNRPALPIHGRVGSGVSPMGQSVFSAVLPKGVGNGRFLMIDGDELAKVTKSTKLSNFVNIGVDEQEYAIQRIAKVASLPPRKSRNEIKKLAEGDPKILAKLSKRQSKTSKTKAPKIPRPRLPFGRTDSKDVSTPSSIETSSSEEDSDYSSSDDDLDIIETPPLPESRPQGAFDAVKYDTIKAVWLARKLRPTADQIRIGLKDLWEVLRTLRDRWKSDGDALKVATEAKKHSELPMLRERVKSQRDMLQVALAALLEHGNPELLALVGEIRPFLQLCRLFFSDRVRDNDVDGQLTKLMLELLRGCTTITTELLDEYNLKKILTMYTKRGNDATKKLVKEVEDKAAANSKAQAEKSKLEKPAADGKEKDVKAKSTTSTTPRTSTPDSISVVKKSLGDPTAKRSASTGPSSVKPSPTLQKRSPSTVVDKTATTGTGAAAAKPKVQPAAKVPSMYSGLQSAGKKSTATPATASKKITTPATEKKAAPPAASMVAKSTSTFSFSDYMRDLNKPKEPERPKKDQEEERPPETEEQRAKRLRKESRRKLRVSFKEGPALVQVRYFHHEVEEDSGRDANMVLNAGDVGDEGRMFKQHKEMEYDEDEEMADADDDRLLEFKSPTLIDFSTVEVEERNRNYAPYGGGQNIPDSPEKAVQEKHESDTLIQVYVNRADIPADPREPANPYSGETMPVREFGVPPQNILDRAAAFQPHQAAASAESASTVDISAILSAFGKPTQQPSQPQQVAQPAQNGFENLQNIFAQYSTPNQPVPQPQPEPQIAQHVSTTPDLTSILASLQAHGSTPQPQQAPTPQPPQMPQMPRIPQIPNVFPPAGQAPDFNAMMAIFAQAGMPPPTMPGFAPQMMQQGSNDGHYEHPERKRMRENGEDGEDGDRGYPQKKKFGGKKKTFGEKPKYVVACKFYKEGNCRKGADCTFVHE</sequence>
<feature type="compositionally biased region" description="Low complexity" evidence="5">
    <location>
        <begin position="648"/>
        <end position="664"/>
    </location>
</feature>